<evidence type="ECO:0000313" key="2">
    <source>
        <dbReference type="EMBL" id="TWR24740.1"/>
    </source>
</evidence>
<dbReference type="OrthoDB" id="1373413at2"/>
<comment type="caution">
    <text evidence="2">The sequence shown here is derived from an EMBL/GenBank/DDBJ whole genome shotgun (WGS) entry which is preliminary data.</text>
</comment>
<organism evidence="2 3">
    <name type="scientific">Mucilaginibacter pallidiroseus</name>
    <dbReference type="NCBI Taxonomy" id="2599295"/>
    <lineage>
        <taxon>Bacteria</taxon>
        <taxon>Pseudomonadati</taxon>
        <taxon>Bacteroidota</taxon>
        <taxon>Sphingobacteriia</taxon>
        <taxon>Sphingobacteriales</taxon>
        <taxon>Sphingobacteriaceae</taxon>
        <taxon>Mucilaginibacter</taxon>
    </lineage>
</organism>
<name>A0A563U039_9SPHI</name>
<dbReference type="AlphaFoldDB" id="A0A563U039"/>
<evidence type="ECO:0000313" key="3">
    <source>
        <dbReference type="Proteomes" id="UP000320042"/>
    </source>
</evidence>
<feature type="transmembrane region" description="Helical" evidence="1">
    <location>
        <begin position="12"/>
        <end position="29"/>
    </location>
</feature>
<reference evidence="2 3" key="1">
    <citation type="submission" date="2019-07" db="EMBL/GenBank/DDBJ databases">
        <authorList>
            <person name="Kim J."/>
        </authorList>
    </citation>
    <scope>NUCLEOTIDE SEQUENCE [LARGE SCALE GENOMIC DNA]</scope>
    <source>
        <strain evidence="3">dk17</strain>
    </source>
</reference>
<keyword evidence="1" id="KW-0812">Transmembrane</keyword>
<keyword evidence="3" id="KW-1185">Reference proteome</keyword>
<dbReference type="Proteomes" id="UP000320042">
    <property type="component" value="Unassembled WGS sequence"/>
</dbReference>
<dbReference type="EMBL" id="VOEJ01000010">
    <property type="protein sequence ID" value="TWR24740.1"/>
    <property type="molecule type" value="Genomic_DNA"/>
</dbReference>
<keyword evidence="1" id="KW-0472">Membrane</keyword>
<protein>
    <submittedName>
        <fullName evidence="2">Uncharacterized protein</fullName>
    </submittedName>
</protein>
<gene>
    <name evidence="2" type="ORF">FPZ43_17740</name>
</gene>
<sequence length="62" mass="7262">MKNTQNDELSRFWFMVCNAVPPVGIYLYFKYKNYYPNKAKRALTSAMIGIPMTLVMSYILNT</sequence>
<keyword evidence="1" id="KW-1133">Transmembrane helix</keyword>
<feature type="transmembrane region" description="Helical" evidence="1">
    <location>
        <begin position="41"/>
        <end position="60"/>
    </location>
</feature>
<dbReference type="RefSeq" id="WP_146383282.1">
    <property type="nucleotide sequence ID" value="NZ_VOEJ01000010.1"/>
</dbReference>
<proteinExistence type="predicted"/>
<accession>A0A563U039</accession>
<evidence type="ECO:0000256" key="1">
    <source>
        <dbReference type="SAM" id="Phobius"/>
    </source>
</evidence>